<feature type="compositionally biased region" description="Basic and acidic residues" evidence="1">
    <location>
        <begin position="35"/>
        <end position="49"/>
    </location>
</feature>
<dbReference type="Proteomes" id="UP000242180">
    <property type="component" value="Unassembled WGS sequence"/>
</dbReference>
<feature type="region of interest" description="Disordered" evidence="1">
    <location>
        <begin position="35"/>
        <end position="103"/>
    </location>
</feature>
<name>A0A1X2H2U2_SYNRA</name>
<comment type="caution">
    <text evidence="2">The sequence shown here is derived from an EMBL/GenBank/DDBJ whole genome shotgun (WGS) entry which is preliminary data.</text>
</comment>
<sequence length="207" mass="24150">MFLVLVDWWKKQRQKRRGEAQHYCKRNRRVSLFGRKENLSEPYRDDHKSNNNSRKRRTWAPATVQLAHHQRSQLPDTSTADMKDKSNKDNSYSYTDEAHMEDDEQDKEQQCLLFHCIETALSSSMVLVDERLVFAENNRPKRWSTGMLQDMRLSDPATSKNTTHTTPSAIKRQRRISYRRPPICGNLLPPIPEVDSQFSSESAVAVS</sequence>
<accession>A0A1X2H2U2</accession>
<evidence type="ECO:0000313" key="3">
    <source>
        <dbReference type="Proteomes" id="UP000242180"/>
    </source>
</evidence>
<organism evidence="2 3">
    <name type="scientific">Syncephalastrum racemosum</name>
    <name type="common">Filamentous fungus</name>
    <dbReference type="NCBI Taxonomy" id="13706"/>
    <lineage>
        <taxon>Eukaryota</taxon>
        <taxon>Fungi</taxon>
        <taxon>Fungi incertae sedis</taxon>
        <taxon>Mucoromycota</taxon>
        <taxon>Mucoromycotina</taxon>
        <taxon>Mucoromycetes</taxon>
        <taxon>Mucorales</taxon>
        <taxon>Syncephalastraceae</taxon>
        <taxon>Syncephalastrum</taxon>
    </lineage>
</organism>
<evidence type="ECO:0000256" key="1">
    <source>
        <dbReference type="SAM" id="MobiDB-lite"/>
    </source>
</evidence>
<protein>
    <submittedName>
        <fullName evidence="2">Uncharacterized protein</fullName>
    </submittedName>
</protein>
<proteinExistence type="predicted"/>
<reference evidence="2 3" key="1">
    <citation type="submission" date="2016-07" db="EMBL/GenBank/DDBJ databases">
        <title>Pervasive Adenine N6-methylation of Active Genes in Fungi.</title>
        <authorList>
            <consortium name="DOE Joint Genome Institute"/>
            <person name="Mondo S.J."/>
            <person name="Dannebaum R.O."/>
            <person name="Kuo R.C."/>
            <person name="Labutti K."/>
            <person name="Haridas S."/>
            <person name="Kuo A."/>
            <person name="Salamov A."/>
            <person name="Ahrendt S.R."/>
            <person name="Lipzen A."/>
            <person name="Sullivan W."/>
            <person name="Andreopoulos W.B."/>
            <person name="Clum A."/>
            <person name="Lindquist E."/>
            <person name="Daum C."/>
            <person name="Ramamoorthy G.K."/>
            <person name="Gryganskyi A."/>
            <person name="Culley D."/>
            <person name="Magnuson J.K."/>
            <person name="James T.Y."/>
            <person name="O'Malley M.A."/>
            <person name="Stajich J.E."/>
            <person name="Spatafora J.W."/>
            <person name="Visel A."/>
            <person name="Grigoriev I.V."/>
        </authorList>
    </citation>
    <scope>NUCLEOTIDE SEQUENCE [LARGE SCALE GENOMIC DNA]</scope>
    <source>
        <strain evidence="2 3">NRRL 2496</strain>
    </source>
</reference>
<keyword evidence="3" id="KW-1185">Reference proteome</keyword>
<dbReference type="AlphaFoldDB" id="A0A1X2H2U2"/>
<dbReference type="EMBL" id="MCGN01000010">
    <property type="protein sequence ID" value="ORY92101.1"/>
    <property type="molecule type" value="Genomic_DNA"/>
</dbReference>
<dbReference type="InParanoid" id="A0A1X2H2U2"/>
<gene>
    <name evidence="2" type="ORF">BCR43DRAFT_566362</name>
</gene>
<evidence type="ECO:0000313" key="2">
    <source>
        <dbReference type="EMBL" id="ORY92101.1"/>
    </source>
</evidence>